<name>A0A563VN66_9CYAN</name>
<dbReference type="Proteomes" id="UP000320055">
    <property type="component" value="Unassembled WGS sequence"/>
</dbReference>
<sequence>MKCPHINLSPPRSPASPAPSAMPKYTINYAQVLTARFSSFVSKQKTNNQRIQNVCN</sequence>
<evidence type="ECO:0000313" key="3">
    <source>
        <dbReference type="Proteomes" id="UP000320055"/>
    </source>
</evidence>
<evidence type="ECO:0000313" key="2">
    <source>
        <dbReference type="EMBL" id="VEP12783.1"/>
    </source>
</evidence>
<gene>
    <name evidence="2" type="ORF">H1P_1650005</name>
</gene>
<evidence type="ECO:0000256" key="1">
    <source>
        <dbReference type="SAM" id="MobiDB-lite"/>
    </source>
</evidence>
<feature type="region of interest" description="Disordered" evidence="1">
    <location>
        <begin position="1"/>
        <end position="20"/>
    </location>
</feature>
<dbReference type="EMBL" id="CAACVJ010000074">
    <property type="protein sequence ID" value="VEP12783.1"/>
    <property type="molecule type" value="Genomic_DNA"/>
</dbReference>
<proteinExistence type="predicted"/>
<keyword evidence="3" id="KW-1185">Reference proteome</keyword>
<dbReference type="AlphaFoldDB" id="A0A563VN66"/>
<organism evidence="2 3">
    <name type="scientific">Hyella patelloides LEGE 07179</name>
    <dbReference type="NCBI Taxonomy" id="945734"/>
    <lineage>
        <taxon>Bacteria</taxon>
        <taxon>Bacillati</taxon>
        <taxon>Cyanobacteriota</taxon>
        <taxon>Cyanophyceae</taxon>
        <taxon>Pleurocapsales</taxon>
        <taxon>Hyellaceae</taxon>
        <taxon>Hyella</taxon>
    </lineage>
</organism>
<reference evidence="2 3" key="1">
    <citation type="submission" date="2019-01" db="EMBL/GenBank/DDBJ databases">
        <authorList>
            <person name="Brito A."/>
        </authorList>
    </citation>
    <scope>NUCLEOTIDE SEQUENCE [LARGE SCALE GENOMIC DNA]</scope>
    <source>
        <strain evidence="2">1</strain>
    </source>
</reference>
<protein>
    <submittedName>
        <fullName evidence="2">Uncharacterized protein</fullName>
    </submittedName>
</protein>
<accession>A0A563VN66</accession>